<dbReference type="EMBL" id="JBFOLK010000008">
    <property type="protein sequence ID" value="KAL2491250.1"/>
    <property type="molecule type" value="Genomic_DNA"/>
</dbReference>
<keyword evidence="2" id="KW-1185">Reference proteome</keyword>
<organism evidence="1 2">
    <name type="scientific">Abeliophyllum distichum</name>
    <dbReference type="NCBI Taxonomy" id="126358"/>
    <lineage>
        <taxon>Eukaryota</taxon>
        <taxon>Viridiplantae</taxon>
        <taxon>Streptophyta</taxon>
        <taxon>Embryophyta</taxon>
        <taxon>Tracheophyta</taxon>
        <taxon>Spermatophyta</taxon>
        <taxon>Magnoliopsida</taxon>
        <taxon>eudicotyledons</taxon>
        <taxon>Gunneridae</taxon>
        <taxon>Pentapetalae</taxon>
        <taxon>asterids</taxon>
        <taxon>lamiids</taxon>
        <taxon>Lamiales</taxon>
        <taxon>Oleaceae</taxon>
        <taxon>Forsythieae</taxon>
        <taxon>Abeliophyllum</taxon>
    </lineage>
</organism>
<name>A0ABD1RS53_9LAMI</name>
<dbReference type="AlphaFoldDB" id="A0ABD1RS53"/>
<protein>
    <submittedName>
        <fullName evidence="1">Uncharacterized protein</fullName>
    </submittedName>
</protein>
<accession>A0ABD1RS53</accession>
<sequence>MDNIKRILSDLKSMAAYAKEEAEVIKFGMDSMNEILQQNLKLLMEMSTSHAKDTNDINDQIDALEVQLRSMDTNRCEQVDTNIYKQVQPKEDLQSGSSSGPKRDVIIQSPKKIIVNESHTRTVIIQPNEDDEIHLSSKEEEYKNFTKMIYELKFNDSYFISPGEHIYQRVIMMKGTDSLMVKMAADYGFLDLIYQDKILKEIERFDDILKSEISKYTQGGSIYLNFYTISPKVEDGIFYPAEHIITIGHVGRNFTMDVGENDKLVPKVTKTWIKTIGFWDIKSFII</sequence>
<comment type="caution">
    <text evidence="1">The sequence shown here is derived from an EMBL/GenBank/DDBJ whole genome shotgun (WGS) entry which is preliminary data.</text>
</comment>
<proteinExistence type="predicted"/>
<evidence type="ECO:0000313" key="1">
    <source>
        <dbReference type="EMBL" id="KAL2491250.1"/>
    </source>
</evidence>
<dbReference type="Proteomes" id="UP001604336">
    <property type="component" value="Unassembled WGS sequence"/>
</dbReference>
<reference evidence="2" key="1">
    <citation type="submission" date="2024-07" db="EMBL/GenBank/DDBJ databases">
        <title>Two chromosome-level genome assemblies of Korean endemic species Abeliophyllum distichum and Forsythia ovata (Oleaceae).</title>
        <authorList>
            <person name="Jang H."/>
        </authorList>
    </citation>
    <scope>NUCLEOTIDE SEQUENCE [LARGE SCALE GENOMIC DNA]</scope>
</reference>
<evidence type="ECO:0000313" key="2">
    <source>
        <dbReference type="Proteomes" id="UP001604336"/>
    </source>
</evidence>
<gene>
    <name evidence="1" type="ORF">Adt_26878</name>
</gene>